<name>A0A1F4SRU8_UNCSA</name>
<keyword evidence="4" id="KW-0408">Iron</keyword>
<reference evidence="8 9" key="1">
    <citation type="journal article" date="2016" name="Nat. Commun.">
        <title>Thousands of microbial genomes shed light on interconnected biogeochemical processes in an aquifer system.</title>
        <authorList>
            <person name="Anantharaman K."/>
            <person name="Brown C.T."/>
            <person name="Hug L.A."/>
            <person name="Sharon I."/>
            <person name="Castelle C.J."/>
            <person name="Probst A.J."/>
            <person name="Thomas B.C."/>
            <person name="Singh A."/>
            <person name="Wilkins M.J."/>
            <person name="Karaoz U."/>
            <person name="Brodie E.L."/>
            <person name="Williams K.H."/>
            <person name="Hubbard S.S."/>
            <person name="Banfield J.F."/>
        </authorList>
    </citation>
    <scope>NUCLEOTIDE SEQUENCE [LARGE SCALE GENOMIC DNA]</scope>
</reference>
<comment type="caution">
    <text evidence="8">The sequence shown here is derived from an EMBL/GenBank/DDBJ whole genome shotgun (WGS) entry which is preliminary data.</text>
</comment>
<sequence length="278" mass="30359">MREINSSKIKETIAKLLTKAACDLPKEVESAIKISYKKKGISNLEKSILKELIDNINIAREEKMPLCQDTGTATIFLEIGQDVHIIGNLYKAINDGVTEAYKNLRKSIVKNPLSRENTKDNTPANLHIDIVPGDKIKIIVLPKGGGAENASFLKMLLPTASKEEILNLIINYIKENGVKACPPLIVGIGLGGTFDSVATLAKKALLRPMNIFNKDKKIANLEKILLKKINETEVGPMGLSGKITALAVHIEVAPCHIASLPLAINLQCHSHRHKEATI</sequence>
<evidence type="ECO:0000256" key="3">
    <source>
        <dbReference type="ARBA" id="ARBA00022723"/>
    </source>
</evidence>
<dbReference type="NCBIfam" id="TIGR00722">
    <property type="entry name" value="ttdA_fumA_fumB"/>
    <property type="match status" value="1"/>
</dbReference>
<dbReference type="Pfam" id="PF05681">
    <property type="entry name" value="Fumerase"/>
    <property type="match status" value="1"/>
</dbReference>
<dbReference type="STRING" id="1802579.A2310_06060"/>
<dbReference type="GO" id="GO:0016829">
    <property type="term" value="F:lyase activity"/>
    <property type="evidence" value="ECO:0007669"/>
    <property type="project" value="UniProtKB-KW"/>
</dbReference>
<evidence type="ECO:0000256" key="1">
    <source>
        <dbReference type="ARBA" id="ARBA00008876"/>
    </source>
</evidence>
<evidence type="ECO:0000256" key="4">
    <source>
        <dbReference type="ARBA" id="ARBA00023004"/>
    </source>
</evidence>
<protein>
    <submittedName>
        <fullName evidence="8">Fumarate hydratase</fullName>
    </submittedName>
</protein>
<evidence type="ECO:0000256" key="5">
    <source>
        <dbReference type="ARBA" id="ARBA00023014"/>
    </source>
</evidence>
<dbReference type="NCBIfam" id="NF004885">
    <property type="entry name" value="PRK06246.1"/>
    <property type="match status" value="1"/>
</dbReference>
<gene>
    <name evidence="8" type="ORF">A2310_06060</name>
</gene>
<dbReference type="GO" id="GO:0051539">
    <property type="term" value="F:4 iron, 4 sulfur cluster binding"/>
    <property type="evidence" value="ECO:0007669"/>
    <property type="project" value="UniProtKB-KW"/>
</dbReference>
<evidence type="ECO:0000256" key="2">
    <source>
        <dbReference type="ARBA" id="ARBA00022485"/>
    </source>
</evidence>
<keyword evidence="2" id="KW-0004">4Fe-4S</keyword>
<keyword evidence="6" id="KW-0456">Lyase</keyword>
<evidence type="ECO:0000313" key="9">
    <source>
        <dbReference type="Proteomes" id="UP000178417"/>
    </source>
</evidence>
<dbReference type="InterPro" id="IPR004646">
    <property type="entry name" value="Fe-S_hydro-lyase_TtdA-typ_cat"/>
</dbReference>
<dbReference type="Proteomes" id="UP000178417">
    <property type="component" value="Unassembled WGS sequence"/>
</dbReference>
<evidence type="ECO:0000313" key="8">
    <source>
        <dbReference type="EMBL" id="OGC23160.1"/>
    </source>
</evidence>
<accession>A0A1F4SRU8</accession>
<comment type="similarity">
    <text evidence="1">Belongs to the class-I fumarase family.</text>
</comment>
<dbReference type="EMBL" id="MEUB01000020">
    <property type="protein sequence ID" value="OGC23160.1"/>
    <property type="molecule type" value="Genomic_DNA"/>
</dbReference>
<evidence type="ECO:0000259" key="7">
    <source>
        <dbReference type="Pfam" id="PF05681"/>
    </source>
</evidence>
<dbReference type="PANTHER" id="PTHR30389">
    <property type="entry name" value="FUMARATE HYDRATASE-RELATED"/>
    <property type="match status" value="1"/>
</dbReference>
<dbReference type="GO" id="GO:0046872">
    <property type="term" value="F:metal ion binding"/>
    <property type="evidence" value="ECO:0007669"/>
    <property type="project" value="UniProtKB-KW"/>
</dbReference>
<organism evidence="8 9">
    <name type="scientific">candidate division WOR-1 bacterium RIFOXYB2_FULL_37_13</name>
    <dbReference type="NCBI Taxonomy" id="1802579"/>
    <lineage>
        <taxon>Bacteria</taxon>
        <taxon>Bacillati</taxon>
        <taxon>Saganbacteria</taxon>
    </lineage>
</organism>
<dbReference type="InterPro" id="IPR051208">
    <property type="entry name" value="Class-I_Fumarase/Tartrate_DH"/>
</dbReference>
<evidence type="ECO:0000256" key="6">
    <source>
        <dbReference type="ARBA" id="ARBA00023239"/>
    </source>
</evidence>
<keyword evidence="3" id="KW-0479">Metal-binding</keyword>
<dbReference type="AlphaFoldDB" id="A0A1F4SRU8"/>
<proteinExistence type="inferred from homology"/>
<keyword evidence="5" id="KW-0411">Iron-sulfur</keyword>
<dbReference type="PANTHER" id="PTHR30389:SF17">
    <property type="entry name" value="L(+)-TARTRATE DEHYDRATASE SUBUNIT ALPHA-RELATED"/>
    <property type="match status" value="1"/>
</dbReference>
<feature type="domain" description="Fe-S hydro-lyase tartrate dehydratase alpha-type catalytic" evidence="7">
    <location>
        <begin position="11"/>
        <end position="276"/>
    </location>
</feature>